<dbReference type="Pfam" id="PF00644">
    <property type="entry name" value="PARP"/>
    <property type="match status" value="1"/>
</dbReference>
<dbReference type="GO" id="GO:0003677">
    <property type="term" value="F:DNA binding"/>
    <property type="evidence" value="ECO:0007669"/>
    <property type="project" value="UniProtKB-KW"/>
</dbReference>
<evidence type="ECO:0000256" key="6">
    <source>
        <dbReference type="ARBA" id="ARBA00022499"/>
    </source>
</evidence>
<dbReference type="GO" id="GO:0006302">
    <property type="term" value="P:double-strand break repair"/>
    <property type="evidence" value="ECO:0007669"/>
    <property type="project" value="TreeGrafter"/>
</dbReference>
<evidence type="ECO:0000259" key="27">
    <source>
        <dbReference type="PROSITE" id="PS51059"/>
    </source>
</evidence>
<dbReference type="SUPFAM" id="SSF56399">
    <property type="entry name" value="ADP-ribosylation"/>
    <property type="match status" value="1"/>
</dbReference>
<evidence type="ECO:0000256" key="26">
    <source>
        <dbReference type="RuleBase" id="RU362114"/>
    </source>
</evidence>
<dbReference type="GO" id="GO:0140806">
    <property type="term" value="F:NAD+-protein-aspartate ADP-ribosyltransferase activity"/>
    <property type="evidence" value="ECO:0007669"/>
    <property type="project" value="RHEA"/>
</dbReference>
<dbReference type="GO" id="GO:0140805">
    <property type="term" value="F:NAD+-protein-serine ADP-ribosyltransferase activity"/>
    <property type="evidence" value="ECO:0007669"/>
    <property type="project" value="RHEA"/>
</dbReference>
<keyword evidence="12" id="KW-0677">Repeat</keyword>
<keyword evidence="4" id="KW-0158">Chromosome</keyword>
<comment type="catalytic activity">
    <reaction evidence="24">
        <text>L-tyrosyl-[protein] + NAD(+) = O-(ADP-D-ribosyl)-L-tyrosyl-[protein] + nicotinamide + H(+)</text>
        <dbReference type="Rhea" id="RHEA:58236"/>
        <dbReference type="Rhea" id="RHEA-COMP:10136"/>
        <dbReference type="Rhea" id="RHEA-COMP:15092"/>
        <dbReference type="ChEBI" id="CHEBI:15378"/>
        <dbReference type="ChEBI" id="CHEBI:17154"/>
        <dbReference type="ChEBI" id="CHEBI:46858"/>
        <dbReference type="ChEBI" id="CHEBI:57540"/>
        <dbReference type="ChEBI" id="CHEBI:142557"/>
    </reaction>
    <physiologicalReaction direction="left-to-right" evidence="24">
        <dbReference type="Rhea" id="RHEA:58237"/>
    </physiologicalReaction>
</comment>
<evidence type="ECO:0000256" key="18">
    <source>
        <dbReference type="ARBA" id="ARBA00023163"/>
    </source>
</evidence>
<evidence type="ECO:0000256" key="19">
    <source>
        <dbReference type="ARBA" id="ARBA00023242"/>
    </source>
</evidence>
<evidence type="ECO:0000256" key="11">
    <source>
        <dbReference type="ARBA" id="ARBA00022695"/>
    </source>
</evidence>
<dbReference type="GO" id="GO:0003950">
    <property type="term" value="F:NAD+ poly-ADP-ribosyltransferase activity"/>
    <property type="evidence" value="ECO:0007669"/>
    <property type="project" value="UniProtKB-UniRule"/>
</dbReference>
<dbReference type="EC" id="2.4.2.-" evidence="26"/>
<comment type="catalytic activity">
    <reaction evidence="23">
        <text>L-histidyl-[protein] + NAD(+) = N(tele)-(ADP-D-ribosyl)-L-histidyl-[protein] + nicotinamide + H(+)</text>
        <dbReference type="Rhea" id="RHEA:72071"/>
        <dbReference type="Rhea" id="RHEA-COMP:9745"/>
        <dbReference type="Rhea" id="RHEA-COMP:18085"/>
        <dbReference type="ChEBI" id="CHEBI:15378"/>
        <dbReference type="ChEBI" id="CHEBI:17154"/>
        <dbReference type="ChEBI" id="CHEBI:29979"/>
        <dbReference type="ChEBI" id="CHEBI:57540"/>
        <dbReference type="ChEBI" id="CHEBI:191398"/>
    </reaction>
    <physiologicalReaction direction="left-to-right" evidence="23">
        <dbReference type="Rhea" id="RHEA:72072"/>
    </physiologicalReaction>
</comment>
<dbReference type="Pfam" id="PF02877">
    <property type="entry name" value="PARP_reg"/>
    <property type="match status" value="1"/>
</dbReference>
<keyword evidence="10 26" id="KW-0808">Transferase</keyword>
<dbReference type="GO" id="GO:0016779">
    <property type="term" value="F:nucleotidyltransferase activity"/>
    <property type="evidence" value="ECO:0007669"/>
    <property type="project" value="UniProtKB-KW"/>
</dbReference>
<evidence type="ECO:0000256" key="8">
    <source>
        <dbReference type="ARBA" id="ARBA00022588"/>
    </source>
</evidence>
<dbReference type="AlphaFoldDB" id="A0A5N5SUY6"/>
<dbReference type="SUPFAM" id="SSF47587">
    <property type="entry name" value="Domain of poly(ADP-ribose) polymerase"/>
    <property type="match status" value="1"/>
</dbReference>
<evidence type="ECO:0000256" key="17">
    <source>
        <dbReference type="ARBA" id="ARBA00023125"/>
    </source>
</evidence>
<dbReference type="GO" id="GO:0005730">
    <property type="term" value="C:nucleolus"/>
    <property type="evidence" value="ECO:0007669"/>
    <property type="project" value="UniProtKB-SubCell"/>
</dbReference>
<keyword evidence="14" id="KW-0391">Immunity</keyword>
<reference evidence="28 29" key="1">
    <citation type="journal article" date="2019" name="PLoS Biol.">
        <title>Sex chromosomes control vertical transmission of feminizing Wolbachia symbionts in an isopod.</title>
        <authorList>
            <person name="Becking T."/>
            <person name="Chebbi M.A."/>
            <person name="Giraud I."/>
            <person name="Moumen B."/>
            <person name="Laverre T."/>
            <person name="Caubet Y."/>
            <person name="Peccoud J."/>
            <person name="Gilbert C."/>
            <person name="Cordaux R."/>
        </authorList>
    </citation>
    <scope>NUCLEOTIDE SEQUENCE [LARGE SCALE GENOMIC DNA]</scope>
    <source>
        <strain evidence="28">ANa2</strain>
        <tissue evidence="28">Whole body excluding digestive tract and cuticle</tissue>
    </source>
</reference>
<evidence type="ECO:0000256" key="9">
    <source>
        <dbReference type="ARBA" id="ARBA00022676"/>
    </source>
</evidence>
<evidence type="ECO:0000313" key="28">
    <source>
        <dbReference type="EMBL" id="KAB7497469.1"/>
    </source>
</evidence>
<keyword evidence="18" id="KW-0804">Transcription</keyword>
<keyword evidence="11" id="KW-0548">Nucleotidyltransferase</keyword>
<keyword evidence="19" id="KW-0539">Nucleus</keyword>
<evidence type="ECO:0000256" key="13">
    <source>
        <dbReference type="ARBA" id="ARBA00022765"/>
    </source>
</evidence>
<keyword evidence="8" id="KW-0399">Innate immunity</keyword>
<dbReference type="Gene3D" id="3.90.228.10">
    <property type="match status" value="1"/>
</dbReference>
<keyword evidence="6" id="KW-1017">Isopeptide bond</keyword>
<evidence type="ECO:0000256" key="5">
    <source>
        <dbReference type="ARBA" id="ARBA00022490"/>
    </source>
</evidence>
<organism evidence="28 29">
    <name type="scientific">Armadillidium nasatum</name>
    <dbReference type="NCBI Taxonomy" id="96803"/>
    <lineage>
        <taxon>Eukaryota</taxon>
        <taxon>Metazoa</taxon>
        <taxon>Ecdysozoa</taxon>
        <taxon>Arthropoda</taxon>
        <taxon>Crustacea</taxon>
        <taxon>Multicrustacea</taxon>
        <taxon>Malacostraca</taxon>
        <taxon>Eumalacostraca</taxon>
        <taxon>Peracarida</taxon>
        <taxon>Isopoda</taxon>
        <taxon>Oniscidea</taxon>
        <taxon>Crinocheta</taxon>
        <taxon>Armadillidiidae</taxon>
        <taxon>Armadillidium</taxon>
    </lineage>
</organism>
<evidence type="ECO:0000256" key="14">
    <source>
        <dbReference type="ARBA" id="ARBA00022859"/>
    </source>
</evidence>
<evidence type="ECO:0000256" key="23">
    <source>
        <dbReference type="ARBA" id="ARBA00048241"/>
    </source>
</evidence>
<keyword evidence="13" id="KW-0013">ADP-ribosylation</keyword>
<dbReference type="PANTHER" id="PTHR10459">
    <property type="entry name" value="DNA LIGASE"/>
    <property type="match status" value="1"/>
</dbReference>
<dbReference type="GO" id="GO:0140808">
    <property type="term" value="F:NAD+-protein-tyrosine ADP-ribosyltransferase activity"/>
    <property type="evidence" value="ECO:0007669"/>
    <property type="project" value="RHEA"/>
</dbReference>
<evidence type="ECO:0000256" key="12">
    <source>
        <dbReference type="ARBA" id="ARBA00022737"/>
    </source>
</evidence>
<evidence type="ECO:0000256" key="4">
    <source>
        <dbReference type="ARBA" id="ARBA00022454"/>
    </source>
</evidence>
<dbReference type="GO" id="GO:0140815">
    <property type="term" value="F:NAD+-protein-histidine ADP-ribosyltransferase activity"/>
    <property type="evidence" value="ECO:0007669"/>
    <property type="project" value="RHEA"/>
</dbReference>
<keyword evidence="9 26" id="KW-0328">Glycosyltransferase</keyword>
<evidence type="ECO:0000256" key="21">
    <source>
        <dbReference type="ARBA" id="ARBA00024164"/>
    </source>
</evidence>
<dbReference type="InterPro" id="IPR004102">
    <property type="entry name" value="Poly(ADP-ribose)pol_reg_dom"/>
</dbReference>
<feature type="domain" description="PARP catalytic" evidence="27">
    <location>
        <begin position="36"/>
        <end position="134"/>
    </location>
</feature>
<comment type="catalytic activity">
    <reaction evidence="25">
        <text>L-seryl-[protein] + NAD(+) = O-(ADP-D-ribosyl)-L-seryl-[protein] + nicotinamide + H(+)</text>
        <dbReference type="Rhea" id="RHEA:58232"/>
        <dbReference type="Rhea" id="RHEA-COMP:9863"/>
        <dbReference type="Rhea" id="RHEA-COMP:15091"/>
        <dbReference type="ChEBI" id="CHEBI:15378"/>
        <dbReference type="ChEBI" id="CHEBI:17154"/>
        <dbReference type="ChEBI" id="CHEBI:29999"/>
        <dbReference type="ChEBI" id="CHEBI:57540"/>
        <dbReference type="ChEBI" id="CHEBI:142556"/>
    </reaction>
    <physiologicalReaction direction="left-to-right" evidence="25">
        <dbReference type="Rhea" id="RHEA:58233"/>
    </physiologicalReaction>
</comment>
<evidence type="ECO:0000256" key="10">
    <source>
        <dbReference type="ARBA" id="ARBA00022679"/>
    </source>
</evidence>
<dbReference type="InterPro" id="IPR050800">
    <property type="entry name" value="ARTD/PARP"/>
</dbReference>
<keyword evidence="5" id="KW-0963">Cytoplasm</keyword>
<evidence type="ECO:0000256" key="25">
    <source>
        <dbReference type="ARBA" id="ARBA00048575"/>
    </source>
</evidence>
<evidence type="ECO:0000256" key="16">
    <source>
        <dbReference type="ARBA" id="ARBA00023027"/>
    </source>
</evidence>
<dbReference type="GO" id="GO:0070212">
    <property type="term" value="P:protein poly-ADP-ribosylation"/>
    <property type="evidence" value="ECO:0007669"/>
    <property type="project" value="TreeGrafter"/>
</dbReference>
<dbReference type="InterPro" id="IPR012317">
    <property type="entry name" value="Poly(ADP-ribose)pol_cat_dom"/>
</dbReference>
<evidence type="ECO:0000256" key="3">
    <source>
        <dbReference type="ARBA" id="ARBA00004604"/>
    </source>
</evidence>
<keyword evidence="16 26" id="KW-0520">NAD</keyword>
<comment type="catalytic activity">
    <reaction evidence="21">
        <text>L-aspartyl-[protein] + NAD(+) = 4-O-(ADP-D-ribosyl)-L-aspartyl-[protein] + nicotinamide</text>
        <dbReference type="Rhea" id="RHEA:54424"/>
        <dbReference type="Rhea" id="RHEA-COMP:9867"/>
        <dbReference type="Rhea" id="RHEA-COMP:13832"/>
        <dbReference type="ChEBI" id="CHEBI:17154"/>
        <dbReference type="ChEBI" id="CHEBI:29961"/>
        <dbReference type="ChEBI" id="CHEBI:57540"/>
        <dbReference type="ChEBI" id="CHEBI:138102"/>
    </reaction>
    <physiologicalReaction direction="left-to-right" evidence="21">
        <dbReference type="Rhea" id="RHEA:54425"/>
    </physiologicalReaction>
</comment>
<dbReference type="PROSITE" id="PS51059">
    <property type="entry name" value="PARP_CATALYTIC"/>
    <property type="match status" value="1"/>
</dbReference>
<evidence type="ECO:0000256" key="20">
    <source>
        <dbReference type="ARBA" id="ARBA00024159"/>
    </source>
</evidence>
<dbReference type="Proteomes" id="UP000326759">
    <property type="component" value="Unassembled WGS sequence"/>
</dbReference>
<proteinExistence type="predicted"/>
<sequence length="134" mass="15831">MTNVFQNKIDMVSSLKEIEIAYNLLKSESEEPKSMHPLDEAYKKLKTDIEVLEESSDEFKMIHKYFKNTQVFSRFSYSICCVQKVFKINRHGEEEQFSSFKKLHNRQLLWHGSRLTNFVGILSQFQLLFSLLLG</sequence>
<keyword evidence="15" id="KW-0805">Transcription regulation</keyword>
<keyword evidence="29" id="KW-1185">Reference proteome</keyword>
<comment type="catalytic activity">
    <reaction evidence="20">
        <text>L-glutamyl-[protein] + NAD(+) = 5-O-(ADP-D-ribosyl)-L-glutamyl-[protein] + nicotinamide</text>
        <dbReference type="Rhea" id="RHEA:58224"/>
        <dbReference type="Rhea" id="RHEA-COMP:10208"/>
        <dbReference type="Rhea" id="RHEA-COMP:15089"/>
        <dbReference type="ChEBI" id="CHEBI:17154"/>
        <dbReference type="ChEBI" id="CHEBI:29973"/>
        <dbReference type="ChEBI" id="CHEBI:57540"/>
        <dbReference type="ChEBI" id="CHEBI:142540"/>
    </reaction>
    <physiologicalReaction direction="left-to-right" evidence="20">
        <dbReference type="Rhea" id="RHEA:58225"/>
    </physiologicalReaction>
</comment>
<name>A0A5N5SUY6_9CRUS</name>
<dbReference type="GO" id="GO:0140807">
    <property type="term" value="F:NAD+-protein-glutamate ADP-ribosyltransferase activity"/>
    <property type="evidence" value="ECO:0007669"/>
    <property type="project" value="RHEA"/>
</dbReference>
<dbReference type="GO" id="GO:0005829">
    <property type="term" value="C:cytosol"/>
    <property type="evidence" value="ECO:0007669"/>
    <property type="project" value="UniProtKB-SubCell"/>
</dbReference>
<protein>
    <recommendedName>
        <fullName evidence="26">Poly [ADP-ribose] polymerase</fullName>
        <shortName evidence="26">PARP</shortName>
        <ecNumber evidence="26">2.4.2.-</ecNumber>
    </recommendedName>
</protein>
<gene>
    <name evidence="28" type="primary">PARP1</name>
    <name evidence="28" type="ORF">Anas_07864</name>
</gene>
<evidence type="ECO:0000256" key="7">
    <source>
        <dbReference type="ARBA" id="ARBA00022533"/>
    </source>
</evidence>
<evidence type="ECO:0000256" key="24">
    <source>
        <dbReference type="ARBA" id="ARBA00048339"/>
    </source>
</evidence>
<dbReference type="InterPro" id="IPR036616">
    <property type="entry name" value="Poly(ADP-ribose)pol_reg_dom_sf"/>
</dbReference>
<keyword evidence="17" id="KW-0238">DNA-binding</keyword>
<comment type="caution">
    <text evidence="28">The sequence shown here is derived from an EMBL/GenBank/DDBJ whole genome shotgun (WGS) entry which is preliminary data.</text>
</comment>
<evidence type="ECO:0000256" key="22">
    <source>
        <dbReference type="ARBA" id="ARBA00033987"/>
    </source>
</evidence>
<dbReference type="GO" id="GO:0045087">
    <property type="term" value="P:innate immune response"/>
    <property type="evidence" value="ECO:0007669"/>
    <property type="project" value="UniProtKB-KW"/>
</dbReference>
<dbReference type="GO" id="GO:0005694">
    <property type="term" value="C:chromosome"/>
    <property type="evidence" value="ECO:0007669"/>
    <property type="project" value="UniProtKB-SubCell"/>
</dbReference>
<evidence type="ECO:0000256" key="15">
    <source>
        <dbReference type="ARBA" id="ARBA00023015"/>
    </source>
</evidence>
<dbReference type="Gene3D" id="1.20.142.10">
    <property type="entry name" value="Poly(ADP-ribose) polymerase, regulatory domain"/>
    <property type="match status" value="1"/>
</dbReference>
<dbReference type="EMBL" id="SEYY01020239">
    <property type="protein sequence ID" value="KAB7497469.1"/>
    <property type="molecule type" value="Genomic_DNA"/>
</dbReference>
<keyword evidence="7" id="KW-0021">Allosteric enzyme</keyword>
<comment type="catalytic activity">
    <reaction evidence="22">
        <text>NAD(+) + (ADP-D-ribosyl)n-acceptor = nicotinamide + (ADP-D-ribosyl)n+1-acceptor + H(+).</text>
        <dbReference type="EC" id="2.4.2.30"/>
    </reaction>
</comment>
<dbReference type="PANTHER" id="PTHR10459:SF112">
    <property type="entry name" value="POLY [ADP-RIBOSE] POLYMERASE 1"/>
    <property type="match status" value="1"/>
</dbReference>
<evidence type="ECO:0000256" key="1">
    <source>
        <dbReference type="ARBA" id="ARBA00004286"/>
    </source>
</evidence>
<comment type="subcellular location">
    <subcellularLocation>
        <location evidence="1">Chromosome</location>
    </subcellularLocation>
    <subcellularLocation>
        <location evidence="2">Cytoplasm</location>
        <location evidence="2">Cytosol</location>
    </subcellularLocation>
    <subcellularLocation>
        <location evidence="3">Nucleus</location>
        <location evidence="3">Nucleolus</location>
    </subcellularLocation>
</comment>
<accession>A0A5N5SUY6</accession>
<dbReference type="OrthoDB" id="429950at2759"/>
<evidence type="ECO:0000256" key="2">
    <source>
        <dbReference type="ARBA" id="ARBA00004514"/>
    </source>
</evidence>
<evidence type="ECO:0000313" key="29">
    <source>
        <dbReference type="Proteomes" id="UP000326759"/>
    </source>
</evidence>